<evidence type="ECO:0000313" key="3">
    <source>
        <dbReference type="Proteomes" id="UP000314294"/>
    </source>
</evidence>
<name>A0A4Z2HUN7_9TELE</name>
<dbReference type="EMBL" id="SRLO01000185">
    <property type="protein sequence ID" value="TNN68724.1"/>
    <property type="molecule type" value="Genomic_DNA"/>
</dbReference>
<evidence type="ECO:0000313" key="2">
    <source>
        <dbReference type="EMBL" id="TNN68724.1"/>
    </source>
</evidence>
<protein>
    <submittedName>
        <fullName evidence="2">Uncharacterized protein</fullName>
    </submittedName>
</protein>
<accession>A0A4Z2HUN7</accession>
<dbReference type="AlphaFoldDB" id="A0A4Z2HUN7"/>
<gene>
    <name evidence="2" type="ORF">EYF80_021036</name>
</gene>
<sequence length="175" mass="19380">MDFRGNQVNAPQLWKVQNINEPPEEVAMIQNVSRRPAERNIFSPAAPRGAPTGTVYSSTAVACVKRCTAEMSLNVAHKDAGDPQSHRVEANGNSIFCSLDDVSPTDREPQHTLSRAGGHGCLPENDGLRPRDEAECTLDRSLFMRVSPKYSRWFPEAFPVQVAPWKDRTAMKSVC</sequence>
<reference evidence="2 3" key="1">
    <citation type="submission" date="2019-03" db="EMBL/GenBank/DDBJ databases">
        <title>First draft genome of Liparis tanakae, snailfish: a comprehensive survey of snailfish specific genes.</title>
        <authorList>
            <person name="Kim W."/>
            <person name="Song I."/>
            <person name="Jeong J.-H."/>
            <person name="Kim D."/>
            <person name="Kim S."/>
            <person name="Ryu S."/>
            <person name="Song J.Y."/>
            <person name="Lee S.K."/>
        </authorList>
    </citation>
    <scope>NUCLEOTIDE SEQUENCE [LARGE SCALE GENOMIC DNA]</scope>
    <source>
        <tissue evidence="2">Muscle</tissue>
    </source>
</reference>
<organism evidence="2 3">
    <name type="scientific">Liparis tanakae</name>
    <name type="common">Tanaka's snailfish</name>
    <dbReference type="NCBI Taxonomy" id="230148"/>
    <lineage>
        <taxon>Eukaryota</taxon>
        <taxon>Metazoa</taxon>
        <taxon>Chordata</taxon>
        <taxon>Craniata</taxon>
        <taxon>Vertebrata</taxon>
        <taxon>Euteleostomi</taxon>
        <taxon>Actinopterygii</taxon>
        <taxon>Neopterygii</taxon>
        <taxon>Teleostei</taxon>
        <taxon>Neoteleostei</taxon>
        <taxon>Acanthomorphata</taxon>
        <taxon>Eupercaria</taxon>
        <taxon>Perciformes</taxon>
        <taxon>Cottioidei</taxon>
        <taxon>Cottales</taxon>
        <taxon>Liparidae</taxon>
        <taxon>Liparis</taxon>
    </lineage>
</organism>
<proteinExistence type="predicted"/>
<dbReference type="Proteomes" id="UP000314294">
    <property type="component" value="Unassembled WGS sequence"/>
</dbReference>
<evidence type="ECO:0000256" key="1">
    <source>
        <dbReference type="SAM" id="MobiDB-lite"/>
    </source>
</evidence>
<keyword evidence="3" id="KW-1185">Reference proteome</keyword>
<feature type="region of interest" description="Disordered" evidence="1">
    <location>
        <begin position="102"/>
        <end position="126"/>
    </location>
</feature>
<comment type="caution">
    <text evidence="2">The sequence shown here is derived from an EMBL/GenBank/DDBJ whole genome shotgun (WGS) entry which is preliminary data.</text>
</comment>